<evidence type="ECO:0000259" key="3">
    <source>
        <dbReference type="PROSITE" id="PS50158"/>
    </source>
</evidence>
<dbReference type="GO" id="GO:0008270">
    <property type="term" value="F:zinc ion binding"/>
    <property type="evidence" value="ECO:0007669"/>
    <property type="project" value="UniProtKB-KW"/>
</dbReference>
<dbReference type="Pfam" id="PF22936">
    <property type="entry name" value="Pol_BBD"/>
    <property type="match status" value="1"/>
</dbReference>
<dbReference type="PROSITE" id="PS50158">
    <property type="entry name" value="ZF_CCHC"/>
    <property type="match status" value="1"/>
</dbReference>
<dbReference type="SUPFAM" id="SSF57756">
    <property type="entry name" value="Retrovirus zinc finger-like domains"/>
    <property type="match status" value="1"/>
</dbReference>
<keyword evidence="1" id="KW-0479">Metal-binding</keyword>
<gene>
    <name evidence="4" type="ORF">D8674_007983</name>
</gene>
<dbReference type="InterPro" id="IPR036875">
    <property type="entry name" value="Znf_CCHC_sf"/>
</dbReference>
<feature type="domain" description="CCHC-type" evidence="3">
    <location>
        <begin position="50"/>
        <end position="64"/>
    </location>
</feature>
<dbReference type="GO" id="GO:0003676">
    <property type="term" value="F:nucleic acid binding"/>
    <property type="evidence" value="ECO:0007669"/>
    <property type="project" value="InterPro"/>
</dbReference>
<reference evidence="5" key="2">
    <citation type="submission" date="2019-10" db="EMBL/GenBank/DDBJ databases">
        <title>A de novo genome assembly of a pear dwarfing rootstock.</title>
        <authorList>
            <person name="Wang F."/>
            <person name="Wang J."/>
            <person name="Li S."/>
            <person name="Zhang Y."/>
            <person name="Fang M."/>
            <person name="Ma L."/>
            <person name="Zhao Y."/>
            <person name="Jiang S."/>
        </authorList>
    </citation>
    <scope>NUCLEOTIDE SEQUENCE [LARGE SCALE GENOMIC DNA]</scope>
</reference>
<evidence type="ECO:0000256" key="2">
    <source>
        <dbReference type="SAM" id="MobiDB-lite"/>
    </source>
</evidence>
<dbReference type="EMBL" id="SMOL01000143">
    <property type="protein sequence ID" value="KAB2630464.1"/>
    <property type="molecule type" value="Genomic_DNA"/>
</dbReference>
<reference evidence="4 5" key="1">
    <citation type="submission" date="2019-09" db="EMBL/GenBank/DDBJ databases">
        <authorList>
            <person name="Ou C."/>
        </authorList>
    </citation>
    <scope>NUCLEOTIDE SEQUENCE [LARGE SCALE GENOMIC DNA]</scope>
    <source>
        <strain evidence="4">S2</strain>
        <tissue evidence="4">Leaf</tissue>
    </source>
</reference>
<evidence type="ECO:0000256" key="1">
    <source>
        <dbReference type="PROSITE-ProRule" id="PRU00047"/>
    </source>
</evidence>
<dbReference type="AlphaFoldDB" id="A0A5N5I4D2"/>
<protein>
    <recommendedName>
        <fullName evidence="3">CCHC-type domain-containing protein</fullName>
    </recommendedName>
</protein>
<feature type="region of interest" description="Disordered" evidence="2">
    <location>
        <begin position="1"/>
        <end position="48"/>
    </location>
</feature>
<keyword evidence="1" id="KW-0862">Zinc</keyword>
<keyword evidence="1" id="KW-0863">Zinc-finger</keyword>
<name>A0A5N5I4D2_9ROSA</name>
<organism evidence="4 5">
    <name type="scientific">Pyrus ussuriensis x Pyrus communis</name>
    <dbReference type="NCBI Taxonomy" id="2448454"/>
    <lineage>
        <taxon>Eukaryota</taxon>
        <taxon>Viridiplantae</taxon>
        <taxon>Streptophyta</taxon>
        <taxon>Embryophyta</taxon>
        <taxon>Tracheophyta</taxon>
        <taxon>Spermatophyta</taxon>
        <taxon>Magnoliopsida</taxon>
        <taxon>eudicotyledons</taxon>
        <taxon>Gunneridae</taxon>
        <taxon>Pentapetalae</taxon>
        <taxon>rosids</taxon>
        <taxon>fabids</taxon>
        <taxon>Rosales</taxon>
        <taxon>Rosaceae</taxon>
        <taxon>Amygdaloideae</taxon>
        <taxon>Maleae</taxon>
        <taxon>Pyrus</taxon>
    </lineage>
</organism>
<dbReference type="Proteomes" id="UP000327157">
    <property type="component" value="Chromosome 12"/>
</dbReference>
<dbReference type="OrthoDB" id="1751114at2759"/>
<evidence type="ECO:0000313" key="4">
    <source>
        <dbReference type="EMBL" id="KAB2630464.1"/>
    </source>
</evidence>
<sequence length="172" mass="20032">MFNEETRRKTSGTDSSQVFVTEKSGRSKSRGPRGHGWSPSRSKSRFRGACHHCGKKGHVKKNCRVWKREDIEWIFDNGASFHATSKQEFFSTYKEGDSGIVKMGNESYSKFLELNEDKVRRSSRSRRPFTKYSSSEYIMLTNYGEPETYEEARAHNDSDIWMKAMELEMDSR</sequence>
<keyword evidence="5" id="KW-1185">Reference proteome</keyword>
<dbReference type="InterPro" id="IPR054722">
    <property type="entry name" value="PolX-like_BBD"/>
</dbReference>
<evidence type="ECO:0000313" key="5">
    <source>
        <dbReference type="Proteomes" id="UP000327157"/>
    </source>
</evidence>
<proteinExistence type="predicted"/>
<reference evidence="4 5" key="3">
    <citation type="submission" date="2019-11" db="EMBL/GenBank/DDBJ databases">
        <title>A de novo genome assembly of a pear dwarfing rootstock.</title>
        <authorList>
            <person name="Wang F."/>
            <person name="Wang J."/>
            <person name="Li S."/>
            <person name="Zhang Y."/>
            <person name="Fang M."/>
            <person name="Ma L."/>
            <person name="Zhao Y."/>
            <person name="Jiang S."/>
        </authorList>
    </citation>
    <scope>NUCLEOTIDE SEQUENCE [LARGE SCALE GENOMIC DNA]</scope>
    <source>
        <strain evidence="4">S2</strain>
        <tissue evidence="4">Leaf</tissue>
    </source>
</reference>
<accession>A0A5N5I4D2</accession>
<dbReference type="InterPro" id="IPR001878">
    <property type="entry name" value="Znf_CCHC"/>
</dbReference>
<comment type="caution">
    <text evidence="4">The sequence shown here is derived from an EMBL/GenBank/DDBJ whole genome shotgun (WGS) entry which is preliminary data.</text>
</comment>